<dbReference type="STRING" id="926559.JoomaDRAFT_3888"/>
<accession>I3CB23</accession>
<name>I3CB23_9FLAO</name>
<dbReference type="EMBL" id="JH651379">
    <property type="protein sequence ID" value="EIJ40816.1"/>
    <property type="molecule type" value="Genomic_DNA"/>
</dbReference>
<protein>
    <submittedName>
        <fullName evidence="1">Uncharacterized protein</fullName>
    </submittedName>
</protein>
<proteinExistence type="predicted"/>
<dbReference type="Proteomes" id="UP000004690">
    <property type="component" value="Unassembled WGS sequence"/>
</dbReference>
<dbReference type="eggNOG" id="ENOG50336SU">
    <property type="taxonomic scope" value="Bacteria"/>
</dbReference>
<evidence type="ECO:0000313" key="1">
    <source>
        <dbReference type="EMBL" id="EIJ40816.1"/>
    </source>
</evidence>
<gene>
    <name evidence="1" type="ORF">JoomaDRAFT_3888</name>
</gene>
<reference evidence="1 2" key="1">
    <citation type="submission" date="2012-02" db="EMBL/GenBank/DDBJ databases">
        <title>Improved High-Quality Draft genome of Joostella marina DSM 19592.</title>
        <authorList>
            <consortium name="US DOE Joint Genome Institute (JGI-PGF)"/>
            <person name="Lucas S."/>
            <person name="Copeland A."/>
            <person name="Lapidus A."/>
            <person name="Bruce D."/>
            <person name="Goodwin L."/>
            <person name="Pitluck S."/>
            <person name="Peters L."/>
            <person name="Chertkov O."/>
            <person name="Ovchinnikova G."/>
            <person name="Kyrpides N."/>
            <person name="Mavromatis K."/>
            <person name="Detter J.C."/>
            <person name="Han C."/>
            <person name="Land M."/>
            <person name="Hauser L."/>
            <person name="Markowitz V."/>
            <person name="Cheng J.-F."/>
            <person name="Hugenholtz P."/>
            <person name="Woyke T."/>
            <person name="Wu D."/>
            <person name="Tindall B."/>
            <person name="Brambilla E."/>
            <person name="Klenk H.-P."/>
            <person name="Eisen J.A."/>
        </authorList>
    </citation>
    <scope>NUCLEOTIDE SEQUENCE [LARGE SCALE GENOMIC DNA]</scope>
    <source>
        <strain evidence="1 2">DSM 19592</strain>
    </source>
</reference>
<dbReference type="AlphaFoldDB" id="I3CB23"/>
<organism evidence="1 2">
    <name type="scientific">Galbibacter orientalis DSM 19592</name>
    <dbReference type="NCBI Taxonomy" id="926559"/>
    <lineage>
        <taxon>Bacteria</taxon>
        <taxon>Pseudomonadati</taxon>
        <taxon>Bacteroidota</taxon>
        <taxon>Flavobacteriia</taxon>
        <taxon>Flavobacteriales</taxon>
        <taxon>Flavobacteriaceae</taxon>
        <taxon>Galbibacter</taxon>
    </lineage>
</organism>
<keyword evidence="2" id="KW-1185">Reference proteome</keyword>
<sequence length="70" mass="8473">MLINKSDISILKELSFSNDLVSIEKIPSSFKRDFDRYFFGKTLVKENNHLFAYPHDIKHWVRYVFLKYND</sequence>
<dbReference type="HOGENOM" id="CLU_2752411_0_0_10"/>
<evidence type="ECO:0000313" key="2">
    <source>
        <dbReference type="Proteomes" id="UP000004690"/>
    </source>
</evidence>